<evidence type="ECO:0000313" key="2">
    <source>
        <dbReference type="EMBL" id="GGH71295.1"/>
    </source>
</evidence>
<dbReference type="PANTHER" id="PTHR42951">
    <property type="entry name" value="METALLO-BETA-LACTAMASE DOMAIN-CONTAINING"/>
    <property type="match status" value="1"/>
</dbReference>
<dbReference type="Pfam" id="PF00753">
    <property type="entry name" value="Lactamase_B"/>
    <property type="match status" value="1"/>
</dbReference>
<dbReference type="InterPro" id="IPR036866">
    <property type="entry name" value="RibonucZ/Hydroxyglut_hydro"/>
</dbReference>
<dbReference type="RefSeq" id="WP_188391001.1">
    <property type="nucleotide sequence ID" value="NZ_BMEV01000009.1"/>
</dbReference>
<evidence type="ECO:0000259" key="1">
    <source>
        <dbReference type="SMART" id="SM00849"/>
    </source>
</evidence>
<dbReference type="PANTHER" id="PTHR42951:SF17">
    <property type="entry name" value="METALLO-BETA-LACTAMASE DOMAIN-CONTAINING PROTEIN"/>
    <property type="match status" value="1"/>
</dbReference>
<reference evidence="2" key="1">
    <citation type="journal article" date="2014" name="Int. J. Syst. Evol. Microbiol.">
        <title>Complete genome sequence of Corynebacterium casei LMG S-19264T (=DSM 44701T), isolated from a smear-ripened cheese.</title>
        <authorList>
            <consortium name="US DOE Joint Genome Institute (JGI-PGF)"/>
            <person name="Walter F."/>
            <person name="Albersmeier A."/>
            <person name="Kalinowski J."/>
            <person name="Ruckert C."/>
        </authorList>
    </citation>
    <scope>NUCLEOTIDE SEQUENCE</scope>
    <source>
        <strain evidence="2">CGMCC 1.12360</strain>
    </source>
</reference>
<dbReference type="SUPFAM" id="SSF56281">
    <property type="entry name" value="Metallo-hydrolase/oxidoreductase"/>
    <property type="match status" value="1"/>
</dbReference>
<gene>
    <name evidence="2" type="ORF">GCM10010978_07080</name>
</gene>
<feature type="domain" description="Metallo-beta-lactamase" evidence="1">
    <location>
        <begin position="38"/>
        <end position="247"/>
    </location>
</feature>
<accession>A0A8J2ZPJ4</accession>
<protein>
    <submittedName>
        <fullName evidence="2">MBL fold metallo-hydrolase</fullName>
    </submittedName>
</protein>
<comment type="caution">
    <text evidence="2">The sequence shown here is derived from an EMBL/GenBank/DDBJ whole genome shotgun (WGS) entry which is preliminary data.</text>
</comment>
<dbReference type="InterPro" id="IPR050855">
    <property type="entry name" value="NDM-1-like"/>
</dbReference>
<dbReference type="AlphaFoldDB" id="A0A8J2ZPJ4"/>
<dbReference type="InterPro" id="IPR001279">
    <property type="entry name" value="Metallo-B-lactamas"/>
</dbReference>
<dbReference type="SMART" id="SM00849">
    <property type="entry name" value="Lactamase_B"/>
    <property type="match status" value="1"/>
</dbReference>
<organism evidence="2 3">
    <name type="scientific">Compostibacillus humi</name>
    <dbReference type="NCBI Taxonomy" id="1245525"/>
    <lineage>
        <taxon>Bacteria</taxon>
        <taxon>Bacillati</taxon>
        <taxon>Bacillota</taxon>
        <taxon>Bacilli</taxon>
        <taxon>Bacillales</taxon>
        <taxon>Bacillaceae</taxon>
        <taxon>Compostibacillus</taxon>
    </lineage>
</organism>
<dbReference type="CDD" id="cd07721">
    <property type="entry name" value="yflN-like_MBL-fold"/>
    <property type="match status" value="1"/>
</dbReference>
<sequence>MDKELHYGSDYKFIPATSVGSGVGTEVLPDLYCYTVQIVNIVLVGRDKDNFVLVDAGMPGSAEKIIAAVEERFGENSRPKAIVLTHGHFDHVGAVIELVKHWNVPVFAHELEFPYLTGQESYPEPDPTVEGGMVAKMSPLFPNEPIDIGSALEILPKDGTVRYMPGFRWIHTPGHTPGHVAFFREEDRALIAGDAFVTVKQEYLYKVMTKEQEISGPPRYLTTDWQSAKESVMKLEALKPKIAVTGHGLPMSGENLSQSLEQLVRDFDRIAKPDYGKYVDKNLH</sequence>
<name>A0A8J2ZPJ4_9BACI</name>
<keyword evidence="3" id="KW-1185">Reference proteome</keyword>
<dbReference type="EMBL" id="BMEV01000009">
    <property type="protein sequence ID" value="GGH71295.1"/>
    <property type="molecule type" value="Genomic_DNA"/>
</dbReference>
<proteinExistence type="predicted"/>
<evidence type="ECO:0000313" key="3">
    <source>
        <dbReference type="Proteomes" id="UP000602050"/>
    </source>
</evidence>
<dbReference type="Gene3D" id="3.60.15.10">
    <property type="entry name" value="Ribonuclease Z/Hydroxyacylglutathione hydrolase-like"/>
    <property type="match status" value="1"/>
</dbReference>
<dbReference type="Proteomes" id="UP000602050">
    <property type="component" value="Unassembled WGS sequence"/>
</dbReference>
<reference evidence="2" key="2">
    <citation type="submission" date="2020-09" db="EMBL/GenBank/DDBJ databases">
        <authorList>
            <person name="Sun Q."/>
            <person name="Zhou Y."/>
        </authorList>
    </citation>
    <scope>NUCLEOTIDE SEQUENCE</scope>
    <source>
        <strain evidence="2">CGMCC 1.12360</strain>
    </source>
</reference>